<dbReference type="PANTHER" id="PTHR38101:SF1">
    <property type="entry name" value="UPF0307 PROTEIN YJGA"/>
    <property type="match status" value="1"/>
</dbReference>
<dbReference type="OrthoDB" id="6659657at2"/>
<dbReference type="NCBIfam" id="NF003593">
    <property type="entry name" value="PRK05255.1-1"/>
    <property type="match status" value="1"/>
</dbReference>
<keyword evidence="3" id="KW-0699">rRNA-binding</keyword>
<dbReference type="GO" id="GO:0019843">
    <property type="term" value="F:rRNA binding"/>
    <property type="evidence" value="ECO:0007669"/>
    <property type="project" value="UniProtKB-KW"/>
</dbReference>
<sequence length="168" mass="19600">MNIDWSKQDMRVSRTEIKKSHERLQALATPLANLSKKQLATLPVSDYFLDELKHLSDITSAAAKNRQIKRVGKLIIEEDRQSLTRALFEIKFTKEQITKIETWLSRLQLHDESTIKQFVKQFNASEFNSVYQLLLWIAYAEHLQDDELLDESLADFESYVREVAILST</sequence>
<dbReference type="RefSeq" id="WP_036366961.1">
    <property type="nucleotide sequence ID" value="NZ_AOMT01000043.1"/>
</dbReference>
<name>A0A066UB32_9GAMM</name>
<gene>
    <name evidence="5" type="ORF">MBO_09223</name>
</gene>
<dbReference type="SUPFAM" id="SSF158710">
    <property type="entry name" value="PSPTO4464-like"/>
    <property type="match status" value="1"/>
</dbReference>
<reference evidence="5 6" key="1">
    <citation type="journal article" date="2014" name="Genome Announc.">
        <title>Draft Genome Sequence of Moraxella bovoculi Strain 237T (ATCC BAA-1259T) Isolated from a Calf with Infectious Bovine Keratoconjunctivitis.</title>
        <authorList>
            <person name="Calcutt M.J."/>
            <person name="Foecking M.F."/>
            <person name="Martin N.T."/>
            <person name="Mhlanga-Mutangadura T."/>
            <person name="Reilly T.J."/>
        </authorList>
    </citation>
    <scope>NUCLEOTIDE SEQUENCE [LARGE SCALE GENOMIC DNA]</scope>
    <source>
        <strain evidence="5 6">237</strain>
    </source>
</reference>
<evidence type="ECO:0000256" key="1">
    <source>
        <dbReference type="ARBA" id="ARBA00022490"/>
    </source>
</evidence>
<dbReference type="PANTHER" id="PTHR38101">
    <property type="entry name" value="UPF0307 PROTEIN YJGA"/>
    <property type="match status" value="1"/>
</dbReference>
<evidence type="ECO:0000313" key="6">
    <source>
        <dbReference type="Proteomes" id="UP000035860"/>
    </source>
</evidence>
<dbReference type="Pfam" id="PF04751">
    <property type="entry name" value="DarP"/>
    <property type="match status" value="1"/>
</dbReference>
<dbReference type="eggNOG" id="COG3028">
    <property type="taxonomic scope" value="Bacteria"/>
</dbReference>
<dbReference type="GO" id="GO:0005829">
    <property type="term" value="C:cytosol"/>
    <property type="evidence" value="ECO:0007669"/>
    <property type="project" value="TreeGrafter"/>
</dbReference>
<dbReference type="GO" id="GO:0042254">
    <property type="term" value="P:ribosome biogenesis"/>
    <property type="evidence" value="ECO:0007669"/>
    <property type="project" value="UniProtKB-KW"/>
</dbReference>
<proteinExistence type="predicted"/>
<evidence type="ECO:0000256" key="2">
    <source>
        <dbReference type="ARBA" id="ARBA00022517"/>
    </source>
</evidence>
<evidence type="ECO:0000313" key="5">
    <source>
        <dbReference type="EMBL" id="KDN24315.1"/>
    </source>
</evidence>
<dbReference type="InterPro" id="IPR006839">
    <property type="entry name" value="DarP"/>
</dbReference>
<protein>
    <recommendedName>
        <fullName evidence="7">DUF615 domain-containing protein</fullName>
    </recommendedName>
</protein>
<keyword evidence="6" id="KW-1185">Reference proteome</keyword>
<evidence type="ECO:0000256" key="4">
    <source>
        <dbReference type="ARBA" id="ARBA00022884"/>
    </source>
</evidence>
<accession>A0A066UB32</accession>
<keyword evidence="2" id="KW-0690">Ribosome biogenesis</keyword>
<dbReference type="Gene3D" id="1.10.60.30">
    <property type="entry name" value="PSPTO4464-like domains"/>
    <property type="match status" value="1"/>
</dbReference>
<dbReference type="InterPro" id="IPR023153">
    <property type="entry name" value="DarP_sf"/>
</dbReference>
<keyword evidence="4" id="KW-0694">RNA-binding</keyword>
<evidence type="ECO:0000256" key="3">
    <source>
        <dbReference type="ARBA" id="ARBA00022730"/>
    </source>
</evidence>
<evidence type="ECO:0008006" key="7">
    <source>
        <dbReference type="Google" id="ProtNLM"/>
    </source>
</evidence>
<dbReference type="AlphaFoldDB" id="A0A066UB32"/>
<comment type="caution">
    <text evidence="5">The sequence shown here is derived from an EMBL/GenBank/DDBJ whole genome shotgun (WGS) entry which is preliminary data.</text>
</comment>
<organism evidence="5 6">
    <name type="scientific">Moraxella bovoculi 237</name>
    <dbReference type="NCBI Taxonomy" id="743974"/>
    <lineage>
        <taxon>Bacteria</taxon>
        <taxon>Pseudomonadati</taxon>
        <taxon>Pseudomonadota</taxon>
        <taxon>Gammaproteobacteria</taxon>
        <taxon>Moraxellales</taxon>
        <taxon>Moraxellaceae</taxon>
        <taxon>Moraxella</taxon>
    </lineage>
</organism>
<dbReference type="EMBL" id="AOMT01000043">
    <property type="protein sequence ID" value="KDN24315.1"/>
    <property type="molecule type" value="Genomic_DNA"/>
</dbReference>
<dbReference type="Proteomes" id="UP000035860">
    <property type="component" value="Unassembled WGS sequence"/>
</dbReference>
<keyword evidence="1" id="KW-0963">Cytoplasm</keyword>